<accession>A0ACA9Q577</accession>
<evidence type="ECO:0000313" key="2">
    <source>
        <dbReference type="Proteomes" id="UP000789702"/>
    </source>
</evidence>
<dbReference type="Proteomes" id="UP000789702">
    <property type="component" value="Unassembled WGS sequence"/>
</dbReference>
<reference evidence="1" key="1">
    <citation type="submission" date="2021-06" db="EMBL/GenBank/DDBJ databases">
        <authorList>
            <person name="Kallberg Y."/>
            <person name="Tangrot J."/>
            <person name="Rosling A."/>
        </authorList>
    </citation>
    <scope>NUCLEOTIDE SEQUENCE</scope>
    <source>
        <strain evidence="1">IL203A</strain>
    </source>
</reference>
<gene>
    <name evidence="1" type="ORF">DHETER_LOCUS13771</name>
</gene>
<sequence>VNDALHKKDFAKNRIRELKEQHKEDLNSRDFTEFELKNQIIVLKQKAINLETSLRNISERRLNQLTGSNRSDNETSEHVESNSSS</sequence>
<proteinExistence type="predicted"/>
<dbReference type="EMBL" id="CAJVPU010039185">
    <property type="protein sequence ID" value="CAG8736487.1"/>
    <property type="molecule type" value="Genomic_DNA"/>
</dbReference>
<name>A0ACA9Q577_9GLOM</name>
<feature type="non-terminal residue" evidence="1">
    <location>
        <position position="85"/>
    </location>
</feature>
<feature type="non-terminal residue" evidence="1">
    <location>
        <position position="1"/>
    </location>
</feature>
<comment type="caution">
    <text evidence="1">The sequence shown here is derived from an EMBL/GenBank/DDBJ whole genome shotgun (WGS) entry which is preliminary data.</text>
</comment>
<keyword evidence="2" id="KW-1185">Reference proteome</keyword>
<protein>
    <submittedName>
        <fullName evidence="1">1562_t:CDS:1</fullName>
    </submittedName>
</protein>
<evidence type="ECO:0000313" key="1">
    <source>
        <dbReference type="EMBL" id="CAG8736487.1"/>
    </source>
</evidence>
<organism evidence="1 2">
    <name type="scientific">Dentiscutata heterogama</name>
    <dbReference type="NCBI Taxonomy" id="1316150"/>
    <lineage>
        <taxon>Eukaryota</taxon>
        <taxon>Fungi</taxon>
        <taxon>Fungi incertae sedis</taxon>
        <taxon>Mucoromycota</taxon>
        <taxon>Glomeromycotina</taxon>
        <taxon>Glomeromycetes</taxon>
        <taxon>Diversisporales</taxon>
        <taxon>Gigasporaceae</taxon>
        <taxon>Dentiscutata</taxon>
    </lineage>
</organism>